<evidence type="ECO:0000313" key="2">
    <source>
        <dbReference type="EMBL" id="UOR10848.1"/>
    </source>
</evidence>
<evidence type="ECO:0000313" key="3">
    <source>
        <dbReference type="Proteomes" id="UP000830326"/>
    </source>
</evidence>
<keyword evidence="1" id="KW-0812">Transmembrane</keyword>
<dbReference type="EMBL" id="CP095075">
    <property type="protein sequence ID" value="UOR10848.1"/>
    <property type="molecule type" value="Genomic_DNA"/>
</dbReference>
<proteinExistence type="predicted"/>
<keyword evidence="1" id="KW-1133">Transmembrane helix</keyword>
<keyword evidence="1" id="KW-0472">Membrane</keyword>
<accession>A0ABY4H989</accession>
<protein>
    <submittedName>
        <fullName evidence="2">Uncharacterized protein</fullName>
    </submittedName>
</protein>
<gene>
    <name evidence="2" type="ORF">MUO15_14635</name>
</gene>
<dbReference type="RefSeq" id="WP_245030254.1">
    <property type="nucleotide sequence ID" value="NZ_CP095075.1"/>
</dbReference>
<evidence type="ECO:0000256" key="1">
    <source>
        <dbReference type="SAM" id="Phobius"/>
    </source>
</evidence>
<dbReference type="Proteomes" id="UP000830326">
    <property type="component" value="Chromosome"/>
</dbReference>
<reference evidence="2" key="1">
    <citation type="submission" date="2022-04" db="EMBL/GenBank/DDBJ databases">
        <title>Halobacillus sp. isolated from saltern.</title>
        <authorList>
            <person name="Won M."/>
            <person name="Lee C.-M."/>
            <person name="Woen H.-Y."/>
            <person name="Kwon S.-W."/>
        </authorList>
    </citation>
    <scope>NUCLEOTIDE SEQUENCE</scope>
    <source>
        <strain evidence="2">SSHM10-5</strain>
    </source>
</reference>
<feature type="transmembrane region" description="Helical" evidence="1">
    <location>
        <begin position="38"/>
        <end position="55"/>
    </location>
</feature>
<sequence length="69" mass="8174">MRHRHLSMIILCAILFLNITFMQLTVHQYFYENYVAALVYTAINLILFPIALIIYKRDKNKGGSHPYEK</sequence>
<name>A0ABY4H989_9BACI</name>
<organism evidence="2 3">
    <name type="scientific">Halobacillus amylolyticus</name>
    <dbReference type="NCBI Taxonomy" id="2932259"/>
    <lineage>
        <taxon>Bacteria</taxon>
        <taxon>Bacillati</taxon>
        <taxon>Bacillota</taxon>
        <taxon>Bacilli</taxon>
        <taxon>Bacillales</taxon>
        <taxon>Bacillaceae</taxon>
        <taxon>Halobacillus</taxon>
    </lineage>
</organism>
<keyword evidence="3" id="KW-1185">Reference proteome</keyword>